<dbReference type="Gene3D" id="1.20.144.10">
    <property type="entry name" value="Phosphatidic acid phosphatase type 2/haloperoxidase"/>
    <property type="match status" value="2"/>
</dbReference>
<feature type="transmembrane region" description="Helical" evidence="7">
    <location>
        <begin position="22"/>
        <end position="46"/>
    </location>
</feature>
<comment type="subcellular location">
    <subcellularLocation>
        <location evidence="1">Cell membrane</location>
        <topology evidence="1">Multi-pass membrane protein</topology>
    </subcellularLocation>
</comment>
<keyword evidence="5 7" id="KW-1133">Transmembrane helix</keyword>
<evidence type="ECO:0000256" key="4">
    <source>
        <dbReference type="ARBA" id="ARBA00022801"/>
    </source>
</evidence>
<comment type="caution">
    <text evidence="9">The sequence shown here is derived from an EMBL/GenBank/DDBJ whole genome shotgun (WGS) entry which is preliminary data.</text>
</comment>
<gene>
    <name evidence="9" type="ORF">H8712_14475</name>
</gene>
<dbReference type="EMBL" id="JACRTP010000008">
    <property type="protein sequence ID" value="MBC8629788.1"/>
    <property type="molecule type" value="Genomic_DNA"/>
</dbReference>
<keyword evidence="4" id="KW-0378">Hydrolase</keyword>
<organism evidence="9 10">
    <name type="scientific">Blautia stercoris</name>
    <dbReference type="NCBI Taxonomy" id="871664"/>
    <lineage>
        <taxon>Bacteria</taxon>
        <taxon>Bacillati</taxon>
        <taxon>Bacillota</taxon>
        <taxon>Clostridia</taxon>
        <taxon>Lachnospirales</taxon>
        <taxon>Lachnospiraceae</taxon>
        <taxon>Blautia</taxon>
    </lineage>
</organism>
<protein>
    <submittedName>
        <fullName evidence="9">Phosphatase PAP2 family protein</fullName>
    </submittedName>
</protein>
<feature type="transmembrane region" description="Helical" evidence="7">
    <location>
        <begin position="147"/>
        <end position="165"/>
    </location>
</feature>
<evidence type="ECO:0000259" key="8">
    <source>
        <dbReference type="SMART" id="SM00014"/>
    </source>
</evidence>
<keyword evidence="10" id="KW-1185">Reference proteome</keyword>
<feature type="domain" description="Phosphatidic acid phosphatase type 2/haloperoxidase" evidence="8">
    <location>
        <begin position="54"/>
        <end position="162"/>
    </location>
</feature>
<feature type="transmembrane region" description="Helical" evidence="7">
    <location>
        <begin position="121"/>
        <end position="141"/>
    </location>
</feature>
<reference evidence="9 10" key="1">
    <citation type="submission" date="2020-08" db="EMBL/GenBank/DDBJ databases">
        <title>Genome public.</title>
        <authorList>
            <person name="Liu C."/>
            <person name="Sun Q."/>
        </authorList>
    </citation>
    <scope>NUCLEOTIDE SEQUENCE [LARGE SCALE GENOMIC DNA]</scope>
    <source>
        <strain evidence="9 10">3_YM_SP_D4_24.mj</strain>
    </source>
</reference>
<sequence>MSWEFTLLDALQCIHTPVLDKLMVSVTFLGDAGWFWIALGVLLLFTKKYRKTGILILTALCFSALFANLMLKPLVARERPCWINESVHLLVAMPKDYSFPSGHTQASFASATAIFHVNKKAGVCAFILAVLIAFSRLYLYVHFPTDVLAGIGIGVICGLLAGVVYQEVLKRKIKIKTEKERK</sequence>
<evidence type="ECO:0000313" key="9">
    <source>
        <dbReference type="EMBL" id="MBC8629788.1"/>
    </source>
</evidence>
<accession>A0ABR7PEX3</accession>
<dbReference type="SUPFAM" id="SSF48317">
    <property type="entry name" value="Acid phosphatase/Vanadium-dependent haloperoxidase"/>
    <property type="match status" value="1"/>
</dbReference>
<dbReference type="RefSeq" id="WP_187559219.1">
    <property type="nucleotide sequence ID" value="NZ_JACRTP010000008.1"/>
</dbReference>
<keyword evidence="6 7" id="KW-0472">Membrane</keyword>
<dbReference type="InterPro" id="IPR000326">
    <property type="entry name" value="PAP2/HPO"/>
</dbReference>
<evidence type="ECO:0000256" key="3">
    <source>
        <dbReference type="ARBA" id="ARBA00022692"/>
    </source>
</evidence>
<evidence type="ECO:0000313" key="10">
    <source>
        <dbReference type="Proteomes" id="UP000661649"/>
    </source>
</evidence>
<dbReference type="InterPro" id="IPR036938">
    <property type="entry name" value="PAP2/HPO_sf"/>
</dbReference>
<keyword evidence="3 7" id="KW-0812">Transmembrane</keyword>
<dbReference type="Proteomes" id="UP000661649">
    <property type="component" value="Unassembled WGS sequence"/>
</dbReference>
<dbReference type="SMART" id="SM00014">
    <property type="entry name" value="acidPPc"/>
    <property type="match status" value="1"/>
</dbReference>
<evidence type="ECO:0000256" key="7">
    <source>
        <dbReference type="SAM" id="Phobius"/>
    </source>
</evidence>
<keyword evidence="2" id="KW-1003">Cell membrane</keyword>
<evidence type="ECO:0000256" key="1">
    <source>
        <dbReference type="ARBA" id="ARBA00004651"/>
    </source>
</evidence>
<dbReference type="PANTHER" id="PTHR14969:SF62">
    <property type="entry name" value="DECAPRENYLPHOSPHORYL-5-PHOSPHORIBOSE PHOSPHATASE RV3807C-RELATED"/>
    <property type="match status" value="1"/>
</dbReference>
<evidence type="ECO:0000256" key="6">
    <source>
        <dbReference type="ARBA" id="ARBA00023136"/>
    </source>
</evidence>
<dbReference type="PANTHER" id="PTHR14969">
    <property type="entry name" value="SPHINGOSINE-1-PHOSPHATE PHOSPHOHYDROLASE"/>
    <property type="match status" value="1"/>
</dbReference>
<evidence type="ECO:0000256" key="2">
    <source>
        <dbReference type="ARBA" id="ARBA00022475"/>
    </source>
</evidence>
<evidence type="ECO:0000256" key="5">
    <source>
        <dbReference type="ARBA" id="ARBA00022989"/>
    </source>
</evidence>
<proteinExistence type="predicted"/>
<dbReference type="Pfam" id="PF01569">
    <property type="entry name" value="PAP2"/>
    <property type="match status" value="1"/>
</dbReference>
<name>A0ABR7PEX3_9FIRM</name>